<reference evidence="4 5" key="1">
    <citation type="submission" date="2023-02" db="EMBL/GenBank/DDBJ databases">
        <title>Genome sequence of Lentisphaera profundi SAORIC-696.</title>
        <authorList>
            <person name="Kim e."/>
            <person name="Cho J.-C."/>
            <person name="Choi A."/>
            <person name="Kang I."/>
        </authorList>
    </citation>
    <scope>NUCLEOTIDE SEQUENCE [LARGE SCALE GENOMIC DNA]</scope>
    <source>
        <strain evidence="4 5">SAORIC-696</strain>
    </source>
</reference>
<dbReference type="PROSITE" id="PS50110">
    <property type="entry name" value="RESPONSE_REGULATORY"/>
    <property type="match status" value="1"/>
</dbReference>
<keyword evidence="5" id="KW-1185">Reference proteome</keyword>
<name>A0ABY7W4D2_9BACT</name>
<evidence type="ECO:0000259" key="3">
    <source>
        <dbReference type="PROSITE" id="PS50110"/>
    </source>
</evidence>
<dbReference type="SMART" id="SM00448">
    <property type="entry name" value="REC"/>
    <property type="match status" value="1"/>
</dbReference>
<feature type="domain" description="Response regulatory" evidence="3">
    <location>
        <begin position="3"/>
        <end position="116"/>
    </location>
</feature>
<dbReference type="InterPro" id="IPR001789">
    <property type="entry name" value="Sig_transdc_resp-reg_receiver"/>
</dbReference>
<evidence type="ECO:0000313" key="4">
    <source>
        <dbReference type="EMBL" id="WDE99103.1"/>
    </source>
</evidence>
<gene>
    <name evidence="4" type="ORF">PQO03_14800</name>
</gene>
<dbReference type="InterPro" id="IPR050595">
    <property type="entry name" value="Bact_response_regulator"/>
</dbReference>
<evidence type="ECO:0000256" key="2">
    <source>
        <dbReference type="PROSITE-ProRule" id="PRU00169"/>
    </source>
</evidence>
<dbReference type="InterPro" id="IPR011006">
    <property type="entry name" value="CheY-like_superfamily"/>
</dbReference>
<keyword evidence="1 2" id="KW-0597">Phosphoprotein</keyword>
<proteinExistence type="predicted"/>
<dbReference type="PANTHER" id="PTHR44591:SF3">
    <property type="entry name" value="RESPONSE REGULATORY DOMAIN-CONTAINING PROTEIN"/>
    <property type="match status" value="1"/>
</dbReference>
<evidence type="ECO:0000313" key="5">
    <source>
        <dbReference type="Proteomes" id="UP001214250"/>
    </source>
</evidence>
<sequence>MHSILLVDDEPTVLKLTKMILEKNHFKITAFSSPVQALKSFDPNEFDLIISDLVMPEMNGIELLKEIRKIVPLSKAIIISASAGMARLQEDPESDTHYLSKPFQFNELIDLINKIL</sequence>
<organism evidence="4 5">
    <name type="scientific">Lentisphaera profundi</name>
    <dbReference type="NCBI Taxonomy" id="1658616"/>
    <lineage>
        <taxon>Bacteria</taxon>
        <taxon>Pseudomonadati</taxon>
        <taxon>Lentisphaerota</taxon>
        <taxon>Lentisphaeria</taxon>
        <taxon>Lentisphaerales</taxon>
        <taxon>Lentisphaeraceae</taxon>
        <taxon>Lentisphaera</taxon>
    </lineage>
</organism>
<dbReference type="Pfam" id="PF00072">
    <property type="entry name" value="Response_reg"/>
    <property type="match status" value="1"/>
</dbReference>
<evidence type="ECO:0000256" key="1">
    <source>
        <dbReference type="ARBA" id="ARBA00022553"/>
    </source>
</evidence>
<dbReference type="SUPFAM" id="SSF52172">
    <property type="entry name" value="CheY-like"/>
    <property type="match status" value="1"/>
</dbReference>
<protein>
    <submittedName>
        <fullName evidence="4">Response regulator</fullName>
    </submittedName>
</protein>
<dbReference type="EMBL" id="CP117812">
    <property type="protein sequence ID" value="WDE99103.1"/>
    <property type="molecule type" value="Genomic_DNA"/>
</dbReference>
<accession>A0ABY7W4D2</accession>
<dbReference type="Proteomes" id="UP001214250">
    <property type="component" value="Chromosome 2"/>
</dbReference>
<dbReference type="Gene3D" id="3.40.50.2300">
    <property type="match status" value="1"/>
</dbReference>
<dbReference type="RefSeq" id="WP_274153965.1">
    <property type="nucleotide sequence ID" value="NZ_CP117812.1"/>
</dbReference>
<feature type="modified residue" description="4-aspartylphosphate" evidence="2">
    <location>
        <position position="52"/>
    </location>
</feature>
<dbReference type="PANTHER" id="PTHR44591">
    <property type="entry name" value="STRESS RESPONSE REGULATOR PROTEIN 1"/>
    <property type="match status" value="1"/>
</dbReference>